<dbReference type="Gene3D" id="6.10.250.1310">
    <property type="match status" value="1"/>
</dbReference>
<evidence type="ECO:0000313" key="2">
    <source>
        <dbReference type="Proteomes" id="UP001177140"/>
    </source>
</evidence>
<sequence length="131" mass="15445">MIINRCVGRSGTRVSDFTSLGVVPDRIRDPLPIPAFTSFQFPQTPMRDDPLLHELLRIRREQEQAVKSHEELDKRIRVDYMNEVQEINKKYSKLHQDNEIALAQTKNAMHTIYNTIFMNERLAEVYRSKML</sequence>
<organism evidence="1 2">
    <name type="scientific">Papaver nudicaule</name>
    <name type="common">Iceland poppy</name>
    <dbReference type="NCBI Taxonomy" id="74823"/>
    <lineage>
        <taxon>Eukaryota</taxon>
        <taxon>Viridiplantae</taxon>
        <taxon>Streptophyta</taxon>
        <taxon>Embryophyta</taxon>
        <taxon>Tracheophyta</taxon>
        <taxon>Spermatophyta</taxon>
        <taxon>Magnoliopsida</taxon>
        <taxon>Ranunculales</taxon>
        <taxon>Papaveraceae</taxon>
        <taxon>Papaveroideae</taxon>
        <taxon>Papaver</taxon>
    </lineage>
</organism>
<keyword evidence="2" id="KW-1185">Reference proteome</keyword>
<dbReference type="InterPro" id="IPR039322">
    <property type="entry name" value="MOM1"/>
</dbReference>
<gene>
    <name evidence="1" type="ORF">MKW94_015216</name>
</gene>
<accession>A0AA41S403</accession>
<reference evidence="1" key="1">
    <citation type="submission" date="2022-03" db="EMBL/GenBank/DDBJ databases">
        <title>A functionally conserved STORR gene fusion in Papaver species that diverged 16.8 million years ago.</title>
        <authorList>
            <person name="Catania T."/>
        </authorList>
    </citation>
    <scope>NUCLEOTIDE SEQUENCE</scope>
    <source>
        <strain evidence="1">S-191538</strain>
    </source>
</reference>
<protein>
    <submittedName>
        <fullName evidence="1">Uncharacterized protein</fullName>
    </submittedName>
</protein>
<proteinExistence type="predicted"/>
<dbReference type="Proteomes" id="UP001177140">
    <property type="component" value="Unassembled WGS sequence"/>
</dbReference>
<dbReference type="EMBL" id="JAJJMA010086449">
    <property type="protein sequence ID" value="MCL7029069.1"/>
    <property type="molecule type" value="Genomic_DNA"/>
</dbReference>
<dbReference type="PANTHER" id="PTHR35116">
    <property type="entry name" value="HELICASE PROTEIN MOM1"/>
    <property type="match status" value="1"/>
</dbReference>
<dbReference type="GO" id="GO:0031507">
    <property type="term" value="P:heterochromatin formation"/>
    <property type="evidence" value="ECO:0007669"/>
    <property type="project" value="InterPro"/>
</dbReference>
<dbReference type="PANTHER" id="PTHR35116:SF2">
    <property type="entry name" value="ATP-DEPENDENT HELICASE FAMILY PROTEIN-RELATED"/>
    <property type="match status" value="1"/>
</dbReference>
<name>A0AA41S403_PAPNU</name>
<evidence type="ECO:0000313" key="1">
    <source>
        <dbReference type="EMBL" id="MCL7029069.1"/>
    </source>
</evidence>
<comment type="caution">
    <text evidence="1">The sequence shown here is derived from an EMBL/GenBank/DDBJ whole genome shotgun (WGS) entry which is preliminary data.</text>
</comment>
<dbReference type="AlphaFoldDB" id="A0AA41S403"/>